<evidence type="ECO:0000313" key="1">
    <source>
        <dbReference type="EMBL" id="RRT45557.1"/>
    </source>
</evidence>
<reference evidence="1 2" key="1">
    <citation type="journal article" date="2014" name="Agronomy (Basel)">
        <title>A Draft Genome Sequence for Ensete ventricosum, the Drought-Tolerant Tree Against Hunger.</title>
        <authorList>
            <person name="Harrison J."/>
            <person name="Moore K.A."/>
            <person name="Paszkiewicz K."/>
            <person name="Jones T."/>
            <person name="Grant M."/>
            <person name="Ambacheew D."/>
            <person name="Muzemil S."/>
            <person name="Studholme D.J."/>
        </authorList>
    </citation>
    <scope>NUCLEOTIDE SEQUENCE [LARGE SCALE GENOMIC DNA]</scope>
</reference>
<evidence type="ECO:0000313" key="2">
    <source>
        <dbReference type="Proteomes" id="UP000287651"/>
    </source>
</evidence>
<dbReference type="Proteomes" id="UP000287651">
    <property type="component" value="Unassembled WGS sequence"/>
</dbReference>
<gene>
    <name evidence="1" type="ORF">B296_00038282</name>
</gene>
<organism evidence="1 2">
    <name type="scientific">Ensete ventricosum</name>
    <name type="common">Abyssinian banana</name>
    <name type="synonym">Musa ensete</name>
    <dbReference type="NCBI Taxonomy" id="4639"/>
    <lineage>
        <taxon>Eukaryota</taxon>
        <taxon>Viridiplantae</taxon>
        <taxon>Streptophyta</taxon>
        <taxon>Embryophyta</taxon>
        <taxon>Tracheophyta</taxon>
        <taxon>Spermatophyta</taxon>
        <taxon>Magnoliopsida</taxon>
        <taxon>Liliopsida</taxon>
        <taxon>Zingiberales</taxon>
        <taxon>Musaceae</taxon>
        <taxon>Ensete</taxon>
    </lineage>
</organism>
<dbReference type="EMBL" id="AMZH03015760">
    <property type="protein sequence ID" value="RRT45557.1"/>
    <property type="molecule type" value="Genomic_DNA"/>
</dbReference>
<protein>
    <submittedName>
        <fullName evidence="1">Uncharacterized protein</fullName>
    </submittedName>
</protein>
<dbReference type="AlphaFoldDB" id="A0A426Y1A0"/>
<accession>A0A426Y1A0</accession>
<sequence length="105" mass="11631">MHQVDADGKSPGVHRELTKGIGSLLGWRKGVRQKKIETHRKTVGGSREAYRERLNCPGYMQPWLRALLAALSLAKGYLAKRSKLLAMAKISHVVKSHDRMGNLGG</sequence>
<name>A0A426Y1A0_ENSVE</name>
<comment type="caution">
    <text evidence="1">The sequence shown here is derived from an EMBL/GenBank/DDBJ whole genome shotgun (WGS) entry which is preliminary data.</text>
</comment>
<proteinExistence type="predicted"/>